<reference evidence="1 2" key="1">
    <citation type="submission" date="2017-10" db="EMBL/GenBank/DDBJ databases">
        <authorList>
            <consortium name="Urmite Genomes"/>
        </authorList>
    </citation>
    <scope>NUCLEOTIDE SEQUENCE [LARGE SCALE GENOMIC DNA]</scope>
    <source>
        <strain evidence="1 2">FB-527</strain>
    </source>
</reference>
<comment type="caution">
    <text evidence="1">The sequence shown here is derived from an EMBL/GenBank/DDBJ whole genome shotgun (WGS) entry which is preliminary data.</text>
</comment>
<proteinExistence type="predicted"/>
<evidence type="ECO:0000313" key="1">
    <source>
        <dbReference type="EMBL" id="SOJ54019.1"/>
    </source>
</evidence>
<name>A0A7Z7N8R0_9MYCO</name>
<accession>A0A7Z7N8R0</accession>
<dbReference type="EMBL" id="OCTY01000002">
    <property type="protein sequence ID" value="SOJ54019.1"/>
    <property type="molecule type" value="Genomic_DNA"/>
</dbReference>
<protein>
    <submittedName>
        <fullName evidence="1">Uncharacterized protein</fullName>
    </submittedName>
</protein>
<gene>
    <name evidence="1" type="ORF">MSIMFB_01516</name>
</gene>
<organism evidence="1 2">
    <name type="scientific">Mycobacterium simulans</name>
    <dbReference type="NCBI Taxonomy" id="627089"/>
    <lineage>
        <taxon>Bacteria</taxon>
        <taxon>Bacillati</taxon>
        <taxon>Actinomycetota</taxon>
        <taxon>Actinomycetes</taxon>
        <taxon>Mycobacteriales</taxon>
        <taxon>Mycobacteriaceae</taxon>
        <taxon>Mycobacterium</taxon>
    </lineage>
</organism>
<dbReference type="Proteomes" id="UP000554965">
    <property type="component" value="Unassembled WGS sequence"/>
</dbReference>
<evidence type="ECO:0000313" key="2">
    <source>
        <dbReference type="Proteomes" id="UP000554965"/>
    </source>
</evidence>
<keyword evidence="2" id="KW-1185">Reference proteome</keyword>
<sequence>MLSIAIVVFIILFPILIPATVEAVGAINDAHRRRRRRIANYVS</sequence>
<dbReference type="RefSeq" id="WP_260860989.1">
    <property type="nucleotide sequence ID" value="NZ_OCTY01000002.1"/>
</dbReference>
<dbReference type="AlphaFoldDB" id="A0A7Z7N8R0"/>